<keyword evidence="7" id="KW-0539">Nucleus</keyword>
<evidence type="ECO:0000256" key="7">
    <source>
        <dbReference type="ARBA" id="ARBA00023242"/>
    </source>
</evidence>
<dbReference type="Pfam" id="PF00096">
    <property type="entry name" value="zf-C2H2"/>
    <property type="match status" value="3"/>
</dbReference>
<comment type="similarity">
    <text evidence="2">Belongs to the krueppel C2H2-type zinc-finger protein family.</text>
</comment>
<gene>
    <name evidence="11" type="ORF">C8A03DRAFT_35361</name>
</gene>
<keyword evidence="4" id="KW-0677">Repeat</keyword>
<reference evidence="11" key="2">
    <citation type="submission" date="2023-05" db="EMBL/GenBank/DDBJ databases">
        <authorList>
            <consortium name="Lawrence Berkeley National Laboratory"/>
            <person name="Steindorff A."/>
            <person name="Hensen N."/>
            <person name="Bonometti L."/>
            <person name="Westerberg I."/>
            <person name="Brannstrom I.O."/>
            <person name="Guillou S."/>
            <person name="Cros-Aarteil S."/>
            <person name="Calhoun S."/>
            <person name="Haridas S."/>
            <person name="Kuo A."/>
            <person name="Mondo S."/>
            <person name="Pangilinan J."/>
            <person name="Riley R."/>
            <person name="Labutti K."/>
            <person name="Andreopoulos B."/>
            <person name="Lipzen A."/>
            <person name="Chen C."/>
            <person name="Yanf M."/>
            <person name="Daum C."/>
            <person name="Ng V."/>
            <person name="Clum A."/>
            <person name="Ohm R."/>
            <person name="Martin F."/>
            <person name="Silar P."/>
            <person name="Natvig D."/>
            <person name="Lalanne C."/>
            <person name="Gautier V."/>
            <person name="Ament-Velasquez S.L."/>
            <person name="Kruys A."/>
            <person name="Hutchinson M.I."/>
            <person name="Powell A.J."/>
            <person name="Barry K."/>
            <person name="Miller A.N."/>
            <person name="Grigoriev I.V."/>
            <person name="Debuchy R."/>
            <person name="Gladieux P."/>
            <person name="Thoren M.H."/>
            <person name="Johannesson H."/>
        </authorList>
    </citation>
    <scope>NUCLEOTIDE SEQUENCE</scope>
    <source>
        <strain evidence="11">CBS 532.94</strain>
    </source>
</reference>
<evidence type="ECO:0000256" key="5">
    <source>
        <dbReference type="ARBA" id="ARBA00022771"/>
    </source>
</evidence>
<dbReference type="Gene3D" id="3.30.160.60">
    <property type="entry name" value="Classic Zinc Finger"/>
    <property type="match status" value="4"/>
</dbReference>
<feature type="domain" description="C2H2-type" evidence="10">
    <location>
        <begin position="19"/>
        <end position="55"/>
    </location>
</feature>
<keyword evidence="12" id="KW-1185">Reference proteome</keyword>
<dbReference type="PROSITE" id="PS00028">
    <property type="entry name" value="ZINC_FINGER_C2H2_1"/>
    <property type="match status" value="3"/>
</dbReference>
<evidence type="ECO:0000256" key="2">
    <source>
        <dbReference type="ARBA" id="ARBA00006991"/>
    </source>
</evidence>
<dbReference type="GO" id="GO:0005634">
    <property type="term" value="C:nucleus"/>
    <property type="evidence" value="ECO:0007669"/>
    <property type="project" value="UniProtKB-SubCell"/>
</dbReference>
<sequence>MENLDLGNILCAAKDERHHKCPWTGKDGTLRQCGKAFRRRSDLSRHYRIHTNERPFACEWQGCGKRFIQKSALTVHIRVHTGEKPHRCETCGKAFSDSSSLARHRRTHSGDGRYGCNVPGCEKTFGRKEAMQKHREKAHQPGSQSPGEQLAAMPIWNVGSSVMPQDPAVAQGWSVNEDGVPNLDQQFQGASSMLADFGQQMLSLPQQQPYDYRSVPLLPREDDLYTHMPLPEHTPAYSLPALRYQSDDQLLPSPVAPATNVAPTSLGGMPWYQGTPAYQPAAGVPMTNGSLSAAPFDPAAYHDALKQMGLDDPTVQMPSSRMEDL</sequence>
<dbReference type="Proteomes" id="UP001303760">
    <property type="component" value="Unassembled WGS sequence"/>
</dbReference>
<feature type="domain" description="C2H2-type" evidence="10">
    <location>
        <begin position="56"/>
        <end position="85"/>
    </location>
</feature>
<feature type="domain" description="C2H2-type" evidence="10">
    <location>
        <begin position="86"/>
        <end position="113"/>
    </location>
</feature>
<evidence type="ECO:0000256" key="8">
    <source>
        <dbReference type="PROSITE-ProRule" id="PRU00042"/>
    </source>
</evidence>
<evidence type="ECO:0000256" key="9">
    <source>
        <dbReference type="SAM" id="MobiDB-lite"/>
    </source>
</evidence>
<dbReference type="PANTHER" id="PTHR23235:SF120">
    <property type="entry name" value="KRUPPEL-LIKE FACTOR 15"/>
    <property type="match status" value="1"/>
</dbReference>
<accession>A0AAN7C791</accession>
<dbReference type="InterPro" id="IPR013087">
    <property type="entry name" value="Znf_C2H2_type"/>
</dbReference>
<dbReference type="PANTHER" id="PTHR23235">
    <property type="entry name" value="KRUEPPEL-LIKE TRANSCRIPTION FACTOR"/>
    <property type="match status" value="1"/>
</dbReference>
<evidence type="ECO:0000259" key="10">
    <source>
        <dbReference type="PROSITE" id="PS50157"/>
    </source>
</evidence>
<dbReference type="GO" id="GO:0000978">
    <property type="term" value="F:RNA polymerase II cis-regulatory region sequence-specific DNA binding"/>
    <property type="evidence" value="ECO:0007669"/>
    <property type="project" value="TreeGrafter"/>
</dbReference>
<keyword evidence="5 8" id="KW-0863">Zinc-finger</keyword>
<dbReference type="GO" id="GO:0000981">
    <property type="term" value="F:DNA-binding transcription factor activity, RNA polymerase II-specific"/>
    <property type="evidence" value="ECO:0007669"/>
    <property type="project" value="UniProtKB-ARBA"/>
</dbReference>
<dbReference type="EMBL" id="MU860176">
    <property type="protein sequence ID" value="KAK4236709.1"/>
    <property type="molecule type" value="Genomic_DNA"/>
</dbReference>
<dbReference type="FunFam" id="3.30.160.60:FF:001498">
    <property type="entry name" value="Zinc finger protein 404"/>
    <property type="match status" value="1"/>
</dbReference>
<keyword evidence="3" id="KW-0479">Metal-binding</keyword>
<reference evidence="11" key="1">
    <citation type="journal article" date="2023" name="Mol. Phylogenet. Evol.">
        <title>Genome-scale phylogeny and comparative genomics of the fungal order Sordariales.</title>
        <authorList>
            <person name="Hensen N."/>
            <person name="Bonometti L."/>
            <person name="Westerberg I."/>
            <person name="Brannstrom I.O."/>
            <person name="Guillou S."/>
            <person name="Cros-Aarteil S."/>
            <person name="Calhoun S."/>
            <person name="Haridas S."/>
            <person name="Kuo A."/>
            <person name="Mondo S."/>
            <person name="Pangilinan J."/>
            <person name="Riley R."/>
            <person name="LaButti K."/>
            <person name="Andreopoulos B."/>
            <person name="Lipzen A."/>
            <person name="Chen C."/>
            <person name="Yan M."/>
            <person name="Daum C."/>
            <person name="Ng V."/>
            <person name="Clum A."/>
            <person name="Steindorff A."/>
            <person name="Ohm R.A."/>
            <person name="Martin F."/>
            <person name="Silar P."/>
            <person name="Natvig D.O."/>
            <person name="Lalanne C."/>
            <person name="Gautier V."/>
            <person name="Ament-Velasquez S.L."/>
            <person name="Kruys A."/>
            <person name="Hutchinson M.I."/>
            <person name="Powell A.J."/>
            <person name="Barry K."/>
            <person name="Miller A.N."/>
            <person name="Grigoriev I.V."/>
            <person name="Debuchy R."/>
            <person name="Gladieux P."/>
            <person name="Hiltunen Thoren M."/>
            <person name="Johannesson H."/>
        </authorList>
    </citation>
    <scope>NUCLEOTIDE SEQUENCE</scope>
    <source>
        <strain evidence="11">CBS 532.94</strain>
    </source>
</reference>
<evidence type="ECO:0000256" key="1">
    <source>
        <dbReference type="ARBA" id="ARBA00004123"/>
    </source>
</evidence>
<evidence type="ECO:0000256" key="6">
    <source>
        <dbReference type="ARBA" id="ARBA00022833"/>
    </source>
</evidence>
<dbReference type="SMART" id="SM00355">
    <property type="entry name" value="ZnF_C2H2"/>
    <property type="match status" value="4"/>
</dbReference>
<keyword evidence="6" id="KW-0862">Zinc</keyword>
<dbReference type="PROSITE" id="PS50157">
    <property type="entry name" value="ZINC_FINGER_C2H2_2"/>
    <property type="match status" value="4"/>
</dbReference>
<evidence type="ECO:0000256" key="3">
    <source>
        <dbReference type="ARBA" id="ARBA00022723"/>
    </source>
</evidence>
<comment type="subcellular location">
    <subcellularLocation>
        <location evidence="1">Nucleus</location>
    </subcellularLocation>
</comment>
<organism evidence="11 12">
    <name type="scientific">Achaetomium macrosporum</name>
    <dbReference type="NCBI Taxonomy" id="79813"/>
    <lineage>
        <taxon>Eukaryota</taxon>
        <taxon>Fungi</taxon>
        <taxon>Dikarya</taxon>
        <taxon>Ascomycota</taxon>
        <taxon>Pezizomycotina</taxon>
        <taxon>Sordariomycetes</taxon>
        <taxon>Sordariomycetidae</taxon>
        <taxon>Sordariales</taxon>
        <taxon>Chaetomiaceae</taxon>
        <taxon>Achaetomium</taxon>
    </lineage>
</organism>
<comment type="caution">
    <text evidence="11">The sequence shown here is derived from an EMBL/GenBank/DDBJ whole genome shotgun (WGS) entry which is preliminary data.</text>
</comment>
<evidence type="ECO:0000256" key="4">
    <source>
        <dbReference type="ARBA" id="ARBA00022737"/>
    </source>
</evidence>
<dbReference type="FunFam" id="3.30.160.60:FF:002343">
    <property type="entry name" value="Zinc finger protein 33A"/>
    <property type="match status" value="1"/>
</dbReference>
<protein>
    <recommendedName>
        <fullName evidence="10">C2H2-type domain-containing protein</fullName>
    </recommendedName>
</protein>
<dbReference type="GO" id="GO:0008270">
    <property type="term" value="F:zinc ion binding"/>
    <property type="evidence" value="ECO:0007669"/>
    <property type="project" value="UniProtKB-KW"/>
</dbReference>
<dbReference type="AlphaFoldDB" id="A0AAN7C791"/>
<name>A0AAN7C791_9PEZI</name>
<feature type="region of interest" description="Disordered" evidence="9">
    <location>
        <begin position="129"/>
        <end position="148"/>
    </location>
</feature>
<evidence type="ECO:0000313" key="12">
    <source>
        <dbReference type="Proteomes" id="UP001303760"/>
    </source>
</evidence>
<feature type="domain" description="C2H2-type" evidence="10">
    <location>
        <begin position="114"/>
        <end position="139"/>
    </location>
</feature>
<dbReference type="SUPFAM" id="SSF57667">
    <property type="entry name" value="beta-beta-alpha zinc fingers"/>
    <property type="match status" value="2"/>
</dbReference>
<dbReference type="FunFam" id="3.30.160.60:FF:000125">
    <property type="entry name" value="Putative zinc finger protein 143"/>
    <property type="match status" value="1"/>
</dbReference>
<proteinExistence type="inferred from homology"/>
<dbReference type="InterPro" id="IPR036236">
    <property type="entry name" value="Znf_C2H2_sf"/>
</dbReference>
<evidence type="ECO:0000313" key="11">
    <source>
        <dbReference type="EMBL" id="KAK4236709.1"/>
    </source>
</evidence>